<keyword evidence="3" id="KW-0862">Zinc</keyword>
<feature type="transmembrane region" description="Helical" evidence="4">
    <location>
        <begin position="145"/>
        <end position="165"/>
    </location>
</feature>
<evidence type="ECO:0000256" key="2">
    <source>
        <dbReference type="ARBA" id="ARBA00022723"/>
    </source>
</evidence>
<gene>
    <name evidence="6" type="ORF">CYCCA115_LOCUS24116</name>
</gene>
<keyword evidence="2" id="KW-0479">Metal-binding</keyword>
<dbReference type="Gene3D" id="3.90.1590.10">
    <property type="entry name" value="glutathione-dependent formaldehyde- activating enzyme (gfa)"/>
    <property type="match status" value="1"/>
</dbReference>
<dbReference type="GO" id="GO:0016846">
    <property type="term" value="F:carbon-sulfur lyase activity"/>
    <property type="evidence" value="ECO:0007669"/>
    <property type="project" value="InterPro"/>
</dbReference>
<keyword evidence="4" id="KW-1133">Transmembrane helix</keyword>
<keyword evidence="4" id="KW-0472">Membrane</keyword>
<dbReference type="SUPFAM" id="SSF51316">
    <property type="entry name" value="Mss4-like"/>
    <property type="match status" value="1"/>
</dbReference>
<dbReference type="AlphaFoldDB" id="A0AAD2GCW4"/>
<dbReference type="Proteomes" id="UP001295423">
    <property type="component" value="Unassembled WGS sequence"/>
</dbReference>
<dbReference type="EMBL" id="CAKOGP040002458">
    <property type="protein sequence ID" value="CAJ1970093.1"/>
    <property type="molecule type" value="Genomic_DNA"/>
</dbReference>
<evidence type="ECO:0000256" key="3">
    <source>
        <dbReference type="ARBA" id="ARBA00022833"/>
    </source>
</evidence>
<evidence type="ECO:0000256" key="1">
    <source>
        <dbReference type="ARBA" id="ARBA00005495"/>
    </source>
</evidence>
<dbReference type="GO" id="GO:0046872">
    <property type="term" value="F:metal ion binding"/>
    <property type="evidence" value="ECO:0007669"/>
    <property type="project" value="UniProtKB-KW"/>
</dbReference>
<feature type="domain" description="CENP-V/GFA" evidence="5">
    <location>
        <begin position="6"/>
        <end position="123"/>
    </location>
</feature>
<dbReference type="InterPro" id="IPR006913">
    <property type="entry name" value="CENP-V/GFA"/>
</dbReference>
<reference evidence="6" key="1">
    <citation type="submission" date="2023-08" db="EMBL/GenBank/DDBJ databases">
        <authorList>
            <person name="Audoor S."/>
            <person name="Bilcke G."/>
        </authorList>
    </citation>
    <scope>NUCLEOTIDE SEQUENCE</scope>
</reference>
<evidence type="ECO:0000313" key="7">
    <source>
        <dbReference type="Proteomes" id="UP001295423"/>
    </source>
</evidence>
<accession>A0AAD2GCW4</accession>
<dbReference type="Pfam" id="PF04828">
    <property type="entry name" value="GFA"/>
    <property type="match status" value="1"/>
</dbReference>
<protein>
    <recommendedName>
        <fullName evidence="5">CENP-V/GFA domain-containing protein</fullName>
    </recommendedName>
</protein>
<comment type="caution">
    <text evidence="6">The sequence shown here is derived from an EMBL/GenBank/DDBJ whole genome shotgun (WGS) entry which is preliminary data.</text>
</comment>
<sequence length="181" mass="20481">MGVYRSGRCKCGNVSIAIDMKPFLAYNCHCSHCRGFASKYQSKPARYSGGGAVWKWNVTIQGSENIDYERSTSLGGLFAMSRGRCSQCHQTIWESGERVIFPFAMVMAEPLLGLKPDTEIFYNSGYKDWKASPNNMVVHSDIGSLMYEIYLIVFVAIPMIPWSLFKRMMRGDPFANDVKQE</sequence>
<name>A0AAD2GCW4_9STRA</name>
<organism evidence="6 7">
    <name type="scientific">Cylindrotheca closterium</name>
    <dbReference type="NCBI Taxonomy" id="2856"/>
    <lineage>
        <taxon>Eukaryota</taxon>
        <taxon>Sar</taxon>
        <taxon>Stramenopiles</taxon>
        <taxon>Ochrophyta</taxon>
        <taxon>Bacillariophyta</taxon>
        <taxon>Bacillariophyceae</taxon>
        <taxon>Bacillariophycidae</taxon>
        <taxon>Bacillariales</taxon>
        <taxon>Bacillariaceae</taxon>
        <taxon>Cylindrotheca</taxon>
    </lineage>
</organism>
<evidence type="ECO:0000259" key="5">
    <source>
        <dbReference type="Pfam" id="PF04828"/>
    </source>
</evidence>
<keyword evidence="7" id="KW-1185">Reference proteome</keyword>
<proteinExistence type="inferred from homology"/>
<dbReference type="InterPro" id="IPR011057">
    <property type="entry name" value="Mss4-like_sf"/>
</dbReference>
<comment type="similarity">
    <text evidence="1">Belongs to the Gfa family.</text>
</comment>
<evidence type="ECO:0000313" key="6">
    <source>
        <dbReference type="EMBL" id="CAJ1970093.1"/>
    </source>
</evidence>
<keyword evidence="4" id="KW-0812">Transmembrane</keyword>
<evidence type="ECO:0000256" key="4">
    <source>
        <dbReference type="SAM" id="Phobius"/>
    </source>
</evidence>